<evidence type="ECO:0000256" key="1">
    <source>
        <dbReference type="ARBA" id="ARBA00007806"/>
    </source>
</evidence>
<dbReference type="GO" id="GO:0005975">
    <property type="term" value="P:carbohydrate metabolic process"/>
    <property type="evidence" value="ECO:0007669"/>
    <property type="project" value="InterPro"/>
</dbReference>
<dbReference type="SUPFAM" id="SSF51445">
    <property type="entry name" value="(Trans)glycosidases"/>
    <property type="match status" value="1"/>
</dbReference>
<dbReference type="Pfam" id="PF13802">
    <property type="entry name" value="Gal_mutarotas_2"/>
    <property type="match status" value="1"/>
</dbReference>
<evidence type="ECO:0000256" key="2">
    <source>
        <dbReference type="RuleBase" id="RU361185"/>
    </source>
</evidence>
<protein>
    <submittedName>
        <fullName evidence="8">Glycoside hydrolase family 31</fullName>
    </submittedName>
</protein>
<dbReference type="GO" id="GO:0030246">
    <property type="term" value="F:carbohydrate binding"/>
    <property type="evidence" value="ECO:0007669"/>
    <property type="project" value="InterPro"/>
</dbReference>
<dbReference type="Gene3D" id="2.60.40.10">
    <property type="entry name" value="Immunoglobulins"/>
    <property type="match status" value="1"/>
</dbReference>
<feature type="domain" description="Glycoside hydrolase family 31 TIM barrel" evidence="4">
    <location>
        <begin position="279"/>
        <end position="634"/>
    </location>
</feature>
<dbReference type="AlphaFoldDB" id="A0A553K4J7"/>
<keyword evidence="9" id="KW-1185">Reference proteome</keyword>
<dbReference type="InterPro" id="IPR025887">
    <property type="entry name" value="Glyco_hydro_31_N_dom"/>
</dbReference>
<reference evidence="8 9" key="1">
    <citation type="submission" date="2019-07" db="EMBL/GenBank/DDBJ databases">
        <authorList>
            <person name="Zhou L.-Y."/>
        </authorList>
    </citation>
    <scope>NUCLEOTIDE SEQUENCE [LARGE SCALE GENOMIC DNA]</scope>
    <source>
        <strain evidence="8 9">YIM 101269</strain>
    </source>
</reference>
<dbReference type="Pfam" id="PF21365">
    <property type="entry name" value="Glyco_hydro_31_3rd"/>
    <property type="match status" value="1"/>
</dbReference>
<feature type="domain" description="Glycoside hydrolase family 31 N-terminal" evidence="5">
    <location>
        <begin position="161"/>
        <end position="236"/>
    </location>
</feature>
<organism evidence="8 9">
    <name type="scientific">Tessaracoccus rhinocerotis</name>
    <dbReference type="NCBI Taxonomy" id="1689449"/>
    <lineage>
        <taxon>Bacteria</taxon>
        <taxon>Bacillati</taxon>
        <taxon>Actinomycetota</taxon>
        <taxon>Actinomycetes</taxon>
        <taxon>Propionibacteriales</taxon>
        <taxon>Propionibacteriaceae</taxon>
        <taxon>Tessaracoccus</taxon>
    </lineage>
</organism>
<dbReference type="InterPro" id="IPR011013">
    <property type="entry name" value="Gal_mutarotase_sf_dom"/>
</dbReference>
<gene>
    <name evidence="8" type="ORF">FOJ82_01625</name>
</gene>
<dbReference type="Gene3D" id="2.60.40.1180">
    <property type="entry name" value="Golgi alpha-mannosidase II"/>
    <property type="match status" value="1"/>
</dbReference>
<evidence type="ECO:0000256" key="3">
    <source>
        <dbReference type="SAM" id="MobiDB-lite"/>
    </source>
</evidence>
<dbReference type="Pfam" id="PF01055">
    <property type="entry name" value="Glyco_hydro_31_2nd"/>
    <property type="match status" value="1"/>
</dbReference>
<evidence type="ECO:0000259" key="7">
    <source>
        <dbReference type="Pfam" id="PF21568"/>
    </source>
</evidence>
<dbReference type="GO" id="GO:0004553">
    <property type="term" value="F:hydrolase activity, hydrolyzing O-glycosyl compounds"/>
    <property type="evidence" value="ECO:0007669"/>
    <property type="project" value="InterPro"/>
</dbReference>
<dbReference type="Gene3D" id="2.60.40.1760">
    <property type="entry name" value="glycosyl hydrolase (family 31)"/>
    <property type="match status" value="1"/>
</dbReference>
<dbReference type="EMBL" id="VKKG01000001">
    <property type="protein sequence ID" value="TRY19623.1"/>
    <property type="molecule type" value="Genomic_DNA"/>
</dbReference>
<dbReference type="InterPro" id="IPR013780">
    <property type="entry name" value="Glyco_hydro_b"/>
</dbReference>
<feature type="region of interest" description="Disordered" evidence="3">
    <location>
        <begin position="1"/>
        <end position="32"/>
    </location>
</feature>
<dbReference type="InterPro" id="IPR000322">
    <property type="entry name" value="Glyco_hydro_31_TIM"/>
</dbReference>
<dbReference type="InterPro" id="IPR013783">
    <property type="entry name" value="Ig-like_fold"/>
</dbReference>
<sequence>MIRHRPLGSGHPYSEDTEQRSPVHPVAGQPLRLGVRTSGDVASVGLELEVRLAGDVRTEHHRLSPVPRSSRGQDVSGGHLASAQAKQGRSAGGWEVVLPEVPAGASLRYRFSDGTTTTRWFECRVAQWRPADPDTLEVVGAVDGIVPSDLEVLDDGERALRIRFALPLAPGEHVAGFGERFDALDHRGAHLDSVVFEQYKSQGAHRRTYLPMPFAHVVGGAGWGFHVRTSRRVWFDVGASDGTRLVVESELGDGQLELALYPGTPTQVLDSFLAEVGRPKQMPDWVFRLWASGNEWNTQAEVERQMALHAEHDIPVGSVVIEAWSDESTFTAFRDATYDLRADGGPLRLADFRFPAEGAWPDPKAMVDALHAAGTKVHLWQIPLLKMRPHPQGQARADAEAAVREGVLIREQGPDGKLRPYRNRGWWFPLALMPDLTDERAAEWWTDKRRYLVEDLGIDGFKTDGGEHAWGADLRYLDGSTGAESNNRLPVAYAAAYGKLLESAGKAPVTFSRAGFTGSQAHGAFWAGDENSTWEAFRWSMLAGLSAAASGIVYWGWDVAGFSGPVPEPELYVRAMAASVFVPIMQYHSEFNHHRRPARDRTPWNVAELTGDDAVVGEVRELVHLRERLVPYLARQAAATVATSAPLMRPLWFEHPEDARVWEHVQWLLGDLLVAPVLEPGGDWPVFLPDGDWVDVWTGARVVGGGVVATSTPRARVPVFARAAAWEDLEQVFHPSTQGPFRPASVVEELLEEGPSALAAG</sequence>
<dbReference type="Gene3D" id="3.20.20.80">
    <property type="entry name" value="Glycosidases"/>
    <property type="match status" value="1"/>
</dbReference>
<evidence type="ECO:0000313" key="8">
    <source>
        <dbReference type="EMBL" id="TRY19623.1"/>
    </source>
</evidence>
<evidence type="ECO:0000313" key="9">
    <source>
        <dbReference type="Proteomes" id="UP000317638"/>
    </source>
</evidence>
<evidence type="ECO:0000259" key="5">
    <source>
        <dbReference type="Pfam" id="PF13802"/>
    </source>
</evidence>
<keyword evidence="2 8" id="KW-0378">Hydrolase</keyword>
<comment type="similarity">
    <text evidence="1 2">Belongs to the glycosyl hydrolase 31 family.</text>
</comment>
<dbReference type="CDD" id="cd06597">
    <property type="entry name" value="GH31_transferase_CtsY"/>
    <property type="match status" value="1"/>
</dbReference>
<dbReference type="Pfam" id="PF21568">
    <property type="entry name" value="AIMA-like_N"/>
    <property type="match status" value="1"/>
</dbReference>
<dbReference type="InterPro" id="IPR048488">
    <property type="entry name" value="AIMA-like_N"/>
</dbReference>
<feature type="domain" description="Glycosyl hydrolase family 31 C-terminal" evidence="6">
    <location>
        <begin position="645"/>
        <end position="723"/>
    </location>
</feature>
<keyword evidence="2" id="KW-0326">Glycosidase</keyword>
<accession>A0A553K4J7</accession>
<dbReference type="OrthoDB" id="176168at2"/>
<evidence type="ECO:0000259" key="6">
    <source>
        <dbReference type="Pfam" id="PF21365"/>
    </source>
</evidence>
<name>A0A553K4J7_9ACTN</name>
<dbReference type="CDD" id="cd14752">
    <property type="entry name" value="GH31_N"/>
    <property type="match status" value="1"/>
</dbReference>
<feature type="region of interest" description="Disordered" evidence="3">
    <location>
        <begin position="59"/>
        <end position="88"/>
    </location>
</feature>
<evidence type="ECO:0000259" key="4">
    <source>
        <dbReference type="Pfam" id="PF01055"/>
    </source>
</evidence>
<feature type="domain" description="1,3-alpha-isomaltosidase-like N-terminal" evidence="7">
    <location>
        <begin position="8"/>
        <end position="112"/>
    </location>
</feature>
<comment type="caution">
    <text evidence="8">The sequence shown here is derived from an EMBL/GenBank/DDBJ whole genome shotgun (WGS) entry which is preliminary data.</text>
</comment>
<dbReference type="SUPFAM" id="SSF74650">
    <property type="entry name" value="Galactose mutarotase-like"/>
    <property type="match status" value="1"/>
</dbReference>
<dbReference type="InterPro" id="IPR051816">
    <property type="entry name" value="Glycosyl_Hydrolase_31"/>
</dbReference>
<dbReference type="PANTHER" id="PTHR43863">
    <property type="entry name" value="HYDROLASE, PUTATIVE (AFU_ORTHOLOGUE AFUA_1G03140)-RELATED"/>
    <property type="match status" value="1"/>
</dbReference>
<dbReference type="Proteomes" id="UP000317638">
    <property type="component" value="Unassembled WGS sequence"/>
</dbReference>
<dbReference type="RefSeq" id="WP_143936709.1">
    <property type="nucleotide sequence ID" value="NZ_VKKG01000001.1"/>
</dbReference>
<dbReference type="InterPro" id="IPR017853">
    <property type="entry name" value="GH"/>
</dbReference>
<dbReference type="InterPro" id="IPR048395">
    <property type="entry name" value="Glyco_hydro_31_C"/>
</dbReference>
<dbReference type="SUPFAM" id="SSF51011">
    <property type="entry name" value="Glycosyl hydrolase domain"/>
    <property type="match status" value="1"/>
</dbReference>
<dbReference type="PANTHER" id="PTHR43863:SF2">
    <property type="entry name" value="MALTASE-GLUCOAMYLASE"/>
    <property type="match status" value="1"/>
</dbReference>
<proteinExistence type="inferred from homology"/>